<dbReference type="PROSITE" id="PS00680">
    <property type="entry name" value="MAP_1"/>
    <property type="match status" value="1"/>
</dbReference>
<dbReference type="NCBIfam" id="TIGR00500">
    <property type="entry name" value="met_pdase_I"/>
    <property type="match status" value="1"/>
</dbReference>
<feature type="binding site" evidence="6">
    <location>
        <position position="84"/>
    </location>
    <ligand>
        <name>substrate</name>
    </ligand>
</feature>
<dbReference type="EMBL" id="FNKY01000001">
    <property type="protein sequence ID" value="SDQ39485.1"/>
    <property type="molecule type" value="Genomic_DNA"/>
</dbReference>
<keyword evidence="5 6" id="KW-0378">Hydrolase</keyword>
<feature type="domain" description="Peptidase M24" evidence="8">
    <location>
        <begin position="12"/>
        <end position="246"/>
    </location>
</feature>
<feature type="binding site" evidence="6">
    <location>
        <position position="101"/>
    </location>
    <ligand>
        <name>a divalent metal cation</name>
        <dbReference type="ChEBI" id="CHEBI:60240"/>
        <label>1</label>
    </ligand>
</feature>
<dbReference type="InterPro" id="IPR002467">
    <property type="entry name" value="Pept_M24A_MAP1"/>
</dbReference>
<dbReference type="SUPFAM" id="SSF55920">
    <property type="entry name" value="Creatinase/aminopeptidase"/>
    <property type="match status" value="1"/>
</dbReference>
<evidence type="ECO:0000256" key="6">
    <source>
        <dbReference type="HAMAP-Rule" id="MF_01974"/>
    </source>
</evidence>
<keyword evidence="4 6" id="KW-0479">Metal-binding</keyword>
<comment type="function">
    <text evidence="1 6">Removes the N-terminal methionine from nascent proteins. The N-terminal methionine is often cleaved when the second residue in the primary sequence is small and uncharged (Met-Ala-, Cys, Gly, Pro, Ser, Thr, or Val). Requires deformylation of the N(alpha)-formylated initiator methionine before it can be hydrolyzed.</text>
</comment>
<evidence type="ECO:0000256" key="2">
    <source>
        <dbReference type="ARBA" id="ARBA00022438"/>
    </source>
</evidence>
<evidence type="ECO:0000313" key="9">
    <source>
        <dbReference type="EMBL" id="SDQ39485.1"/>
    </source>
</evidence>
<dbReference type="Gene3D" id="3.90.230.10">
    <property type="entry name" value="Creatinase/methionine aminopeptidase superfamily"/>
    <property type="match status" value="1"/>
</dbReference>
<dbReference type="PANTHER" id="PTHR43330:SF27">
    <property type="entry name" value="METHIONINE AMINOPEPTIDASE"/>
    <property type="match status" value="1"/>
</dbReference>
<evidence type="ECO:0000259" key="8">
    <source>
        <dbReference type="Pfam" id="PF00557"/>
    </source>
</evidence>
<evidence type="ECO:0000256" key="4">
    <source>
        <dbReference type="ARBA" id="ARBA00022723"/>
    </source>
</evidence>
<dbReference type="Pfam" id="PF00557">
    <property type="entry name" value="Peptidase_M24"/>
    <property type="match status" value="1"/>
</dbReference>
<dbReference type="PANTHER" id="PTHR43330">
    <property type="entry name" value="METHIONINE AMINOPEPTIDASE"/>
    <property type="match status" value="1"/>
</dbReference>
<dbReference type="PRINTS" id="PR00599">
    <property type="entry name" value="MAPEPTIDASE"/>
</dbReference>
<dbReference type="HAMAP" id="MF_01974">
    <property type="entry name" value="MetAP_1"/>
    <property type="match status" value="1"/>
</dbReference>
<dbReference type="CDD" id="cd01086">
    <property type="entry name" value="MetAP1"/>
    <property type="match status" value="1"/>
</dbReference>
<comment type="similarity">
    <text evidence="6">Belongs to the peptidase M24A family. Methionine aminopeptidase type 1 subfamily.</text>
</comment>
<dbReference type="RefSeq" id="WP_074630796.1">
    <property type="nucleotide sequence ID" value="NZ_FNKY01000001.1"/>
</dbReference>
<organism evidence="9 10">
    <name type="scientific">Nitrosospira multiformis</name>
    <dbReference type="NCBI Taxonomy" id="1231"/>
    <lineage>
        <taxon>Bacteria</taxon>
        <taxon>Pseudomonadati</taxon>
        <taxon>Pseudomonadota</taxon>
        <taxon>Betaproteobacteria</taxon>
        <taxon>Nitrosomonadales</taxon>
        <taxon>Nitrosomonadaceae</taxon>
        <taxon>Nitrosospira</taxon>
    </lineage>
</organism>
<protein>
    <recommendedName>
        <fullName evidence="6 7">Methionine aminopeptidase</fullName>
        <shortName evidence="6">MAP</shortName>
        <shortName evidence="6">MetAP</shortName>
        <ecNumber evidence="6 7">3.4.11.18</ecNumber>
    </recommendedName>
    <alternativeName>
        <fullName evidence="6">Peptidase M</fullName>
    </alternativeName>
</protein>
<feature type="binding site" evidence="6">
    <location>
        <position position="239"/>
    </location>
    <ligand>
        <name>a divalent metal cation</name>
        <dbReference type="ChEBI" id="CHEBI:60240"/>
        <label>2</label>
        <note>catalytic</note>
    </ligand>
</feature>
<reference evidence="9 10" key="1">
    <citation type="submission" date="2016-10" db="EMBL/GenBank/DDBJ databases">
        <authorList>
            <person name="Varghese N."/>
            <person name="Submissions S."/>
        </authorList>
    </citation>
    <scope>NUCLEOTIDE SEQUENCE [LARGE SCALE GENOMIC DNA]</scope>
    <source>
        <strain evidence="9 10">Nl1</strain>
    </source>
</reference>
<feature type="binding site" evidence="6">
    <location>
        <position position="208"/>
    </location>
    <ligand>
        <name>a divalent metal cation</name>
        <dbReference type="ChEBI" id="CHEBI:60240"/>
        <label>2</label>
        <note>catalytic</note>
    </ligand>
</feature>
<evidence type="ECO:0000256" key="1">
    <source>
        <dbReference type="ARBA" id="ARBA00002521"/>
    </source>
</evidence>
<comment type="subunit">
    <text evidence="6">Monomer.</text>
</comment>
<name>A0ABY0T7L9_9PROT</name>
<feature type="binding site" evidence="6">
    <location>
        <position position="112"/>
    </location>
    <ligand>
        <name>a divalent metal cation</name>
        <dbReference type="ChEBI" id="CHEBI:60240"/>
        <label>1</label>
    </ligand>
</feature>
<dbReference type="InterPro" id="IPR000994">
    <property type="entry name" value="Pept_M24"/>
</dbReference>
<dbReference type="EC" id="3.4.11.18" evidence="6 7"/>
<evidence type="ECO:0000256" key="7">
    <source>
        <dbReference type="RuleBase" id="RU003653"/>
    </source>
</evidence>
<dbReference type="InterPro" id="IPR036005">
    <property type="entry name" value="Creatinase/aminopeptidase-like"/>
</dbReference>
<feature type="binding site" evidence="6">
    <location>
        <position position="182"/>
    </location>
    <ligand>
        <name>substrate</name>
    </ligand>
</feature>
<keyword evidence="2 6" id="KW-0031">Aminopeptidase</keyword>
<feature type="binding site" evidence="6">
    <location>
        <position position="175"/>
    </location>
    <ligand>
        <name>a divalent metal cation</name>
        <dbReference type="ChEBI" id="CHEBI:60240"/>
        <label>2</label>
        <note>catalytic</note>
    </ligand>
</feature>
<dbReference type="Proteomes" id="UP000183471">
    <property type="component" value="Unassembled WGS sequence"/>
</dbReference>
<gene>
    <name evidence="6" type="primary">map</name>
    <name evidence="9" type="ORF">SAMN05216402_0683</name>
</gene>
<comment type="catalytic activity">
    <reaction evidence="6 7">
        <text>Release of N-terminal amino acids, preferentially methionine, from peptides and arylamides.</text>
        <dbReference type="EC" id="3.4.11.18"/>
    </reaction>
</comment>
<keyword evidence="3 6" id="KW-0645">Protease</keyword>
<comment type="cofactor">
    <cofactor evidence="6">
        <name>Co(2+)</name>
        <dbReference type="ChEBI" id="CHEBI:48828"/>
    </cofactor>
    <cofactor evidence="6">
        <name>Zn(2+)</name>
        <dbReference type="ChEBI" id="CHEBI:29105"/>
    </cofactor>
    <cofactor evidence="6">
        <name>Mn(2+)</name>
        <dbReference type="ChEBI" id="CHEBI:29035"/>
    </cofactor>
    <cofactor evidence="6">
        <name>Fe(2+)</name>
        <dbReference type="ChEBI" id="CHEBI:29033"/>
    </cofactor>
    <text evidence="6">Binds 2 divalent metal cations per subunit. Has a high-affinity and a low affinity metal-binding site. The true nature of the physiological cofactor is under debate. The enzyme is active with cobalt, zinc, manganese or divalent iron ions. Most likely, methionine aminopeptidases function as mononuclear Fe(2+)-metalloproteases under physiological conditions, and the catalytically relevant metal-binding site has been assigned to the histidine-containing high-affinity site.</text>
</comment>
<dbReference type="InterPro" id="IPR001714">
    <property type="entry name" value="Pept_M24_MAP"/>
</dbReference>
<evidence type="ECO:0000313" key="10">
    <source>
        <dbReference type="Proteomes" id="UP000183471"/>
    </source>
</evidence>
<evidence type="ECO:0000256" key="3">
    <source>
        <dbReference type="ARBA" id="ARBA00022670"/>
    </source>
</evidence>
<proteinExistence type="inferred from homology"/>
<comment type="caution">
    <text evidence="9">The sequence shown here is derived from an EMBL/GenBank/DDBJ whole genome shotgun (WGS) entry which is preliminary data.</text>
</comment>
<accession>A0ABY0T7L9</accession>
<sequence length="266" mass="29201">MTVPLKSPQEIEKMRIAGRLASEVLDYITPFVKPGVTTNELDTLCHDYMVNVQHTVPAPLNYAPPGYSPYPKSICTSVNHQVCHGVPGEKTLKSGDIVNIDVTVIKDGYHGDTSRMYYAGEPGIQARRLCEITYESMWRGIEEVKAGKQLGDIGHAIQHFAEGHGCSVVREFCGHGIGTKFHEDPQVLHYGRAGTGLQLKTGMIFTIEPMINAGKAPIRQMADGWTIVTKDHSLSAQWEHTVLVTETGYEVLTLSAGAPQKPAFRS</sequence>
<evidence type="ECO:0000256" key="5">
    <source>
        <dbReference type="ARBA" id="ARBA00022801"/>
    </source>
</evidence>
<keyword evidence="10" id="KW-1185">Reference proteome</keyword>
<feature type="binding site" evidence="6">
    <location>
        <position position="239"/>
    </location>
    <ligand>
        <name>a divalent metal cation</name>
        <dbReference type="ChEBI" id="CHEBI:60240"/>
        <label>1</label>
    </ligand>
</feature>
<dbReference type="GO" id="GO:0004177">
    <property type="term" value="F:aminopeptidase activity"/>
    <property type="evidence" value="ECO:0007669"/>
    <property type="project" value="UniProtKB-KW"/>
</dbReference>
<feature type="binding site" evidence="6">
    <location>
        <position position="112"/>
    </location>
    <ligand>
        <name>a divalent metal cation</name>
        <dbReference type="ChEBI" id="CHEBI:60240"/>
        <label>2</label>
        <note>catalytic</note>
    </ligand>
</feature>